<evidence type="ECO:0000313" key="7">
    <source>
        <dbReference type="Proteomes" id="UP000671879"/>
    </source>
</evidence>
<accession>A0A9Q7AKJ6</accession>
<evidence type="ECO:0000256" key="4">
    <source>
        <dbReference type="ARBA" id="ARBA00023163"/>
    </source>
</evidence>
<protein>
    <submittedName>
        <fullName evidence="6">Sigma-70 family RNA polymerase sigma factor</fullName>
    </submittedName>
</protein>
<dbReference type="SUPFAM" id="SSF88946">
    <property type="entry name" value="Sigma2 domain of RNA polymerase sigma factors"/>
    <property type="match status" value="1"/>
</dbReference>
<keyword evidence="1" id="KW-0805">Transcription regulation</keyword>
<dbReference type="SUPFAM" id="SSF88659">
    <property type="entry name" value="Sigma3 and sigma4 domains of RNA polymerase sigma factors"/>
    <property type="match status" value="1"/>
</dbReference>
<keyword evidence="7" id="KW-1185">Reference proteome</keyword>
<keyword evidence="3" id="KW-0238">DNA-binding</keyword>
<keyword evidence="4" id="KW-0804">Transcription</keyword>
<dbReference type="GO" id="GO:0003677">
    <property type="term" value="F:DNA binding"/>
    <property type="evidence" value="ECO:0007669"/>
    <property type="project" value="UniProtKB-KW"/>
</dbReference>
<keyword evidence="2" id="KW-0731">Sigma factor</keyword>
<sequence>MDRIEEGKQFRRHLDEARRGESDALAEVLLAYLPLVRSQAFSLSGGDRYLQEDLSQEGLLALCRAVQLFSPPRGSFGAFAKVCVRNAMISLLRRRPPEEAAEEERLEKASPPQLDLQEIVEGRERLQRAVHLLSDAELMAMDAFLETGGVASAAQVLRWPRKRVDNALSRARSKLRDAGLGPI</sequence>
<dbReference type="EMBL" id="CP072943">
    <property type="protein sequence ID" value="QTX31228.1"/>
    <property type="molecule type" value="Genomic_DNA"/>
</dbReference>
<dbReference type="GO" id="GO:0016987">
    <property type="term" value="F:sigma factor activity"/>
    <property type="evidence" value="ECO:0007669"/>
    <property type="project" value="UniProtKB-KW"/>
</dbReference>
<organism evidence="6 7">
    <name type="scientific">Aminithiophilus ramosus</name>
    <dbReference type="NCBI Taxonomy" id="3029084"/>
    <lineage>
        <taxon>Bacteria</taxon>
        <taxon>Thermotogati</taxon>
        <taxon>Synergistota</taxon>
        <taxon>Synergistia</taxon>
        <taxon>Synergistales</taxon>
        <taxon>Aminithiophilaceae</taxon>
        <taxon>Aminithiophilus</taxon>
    </lineage>
</organism>
<dbReference type="InterPro" id="IPR013325">
    <property type="entry name" value="RNA_pol_sigma_r2"/>
</dbReference>
<dbReference type="InterPro" id="IPR007627">
    <property type="entry name" value="RNA_pol_sigma70_r2"/>
</dbReference>
<proteinExistence type="predicted"/>
<dbReference type="AlphaFoldDB" id="A0A9Q7AKJ6"/>
<gene>
    <name evidence="6" type="ORF">KAR29_07395</name>
</gene>
<dbReference type="Proteomes" id="UP000671879">
    <property type="component" value="Chromosome"/>
</dbReference>
<dbReference type="RefSeq" id="WP_274372373.1">
    <property type="nucleotide sequence ID" value="NZ_CP072943.1"/>
</dbReference>
<evidence type="ECO:0000256" key="2">
    <source>
        <dbReference type="ARBA" id="ARBA00023082"/>
    </source>
</evidence>
<dbReference type="InterPro" id="IPR013324">
    <property type="entry name" value="RNA_pol_sigma_r3/r4-like"/>
</dbReference>
<reference evidence="7" key="1">
    <citation type="submission" date="2021-04" db="EMBL/GenBank/DDBJ databases">
        <title>A novel Synergistetes isolate from a pyrite-forming mixed culture.</title>
        <authorList>
            <person name="Bunk B."/>
            <person name="Sproer C."/>
            <person name="Spring S."/>
            <person name="Pester M."/>
        </authorList>
    </citation>
    <scope>NUCLEOTIDE SEQUENCE [LARGE SCALE GENOMIC DNA]</scope>
    <source>
        <strain evidence="7">J.5.4.2-T.3.5.2</strain>
    </source>
</reference>
<evidence type="ECO:0000313" key="6">
    <source>
        <dbReference type="EMBL" id="QTX31228.1"/>
    </source>
</evidence>
<dbReference type="Pfam" id="PF04542">
    <property type="entry name" value="Sigma70_r2"/>
    <property type="match status" value="1"/>
</dbReference>
<dbReference type="InterPro" id="IPR014284">
    <property type="entry name" value="RNA_pol_sigma-70_dom"/>
</dbReference>
<evidence type="ECO:0000256" key="3">
    <source>
        <dbReference type="ARBA" id="ARBA00023125"/>
    </source>
</evidence>
<evidence type="ECO:0000259" key="5">
    <source>
        <dbReference type="Pfam" id="PF04542"/>
    </source>
</evidence>
<feature type="domain" description="RNA polymerase sigma-70 region 2" evidence="5">
    <location>
        <begin position="31"/>
        <end position="95"/>
    </location>
</feature>
<dbReference type="KEGG" id="aram:KAR29_07395"/>
<dbReference type="Gene3D" id="1.10.1740.10">
    <property type="match status" value="1"/>
</dbReference>
<dbReference type="PANTHER" id="PTHR30385">
    <property type="entry name" value="SIGMA FACTOR F FLAGELLAR"/>
    <property type="match status" value="1"/>
</dbReference>
<evidence type="ECO:0000256" key="1">
    <source>
        <dbReference type="ARBA" id="ARBA00023015"/>
    </source>
</evidence>
<dbReference type="GO" id="GO:0006352">
    <property type="term" value="P:DNA-templated transcription initiation"/>
    <property type="evidence" value="ECO:0007669"/>
    <property type="project" value="InterPro"/>
</dbReference>
<dbReference type="NCBIfam" id="TIGR02937">
    <property type="entry name" value="sigma70-ECF"/>
    <property type="match status" value="1"/>
</dbReference>
<name>A0A9Q7AKJ6_9BACT</name>